<name>A0AAV7IYH0_COTGL</name>
<proteinExistence type="predicted"/>
<evidence type="ECO:0000256" key="1">
    <source>
        <dbReference type="SAM" id="MobiDB-lite"/>
    </source>
</evidence>
<gene>
    <name evidence="2" type="ORF">KQX54_012772</name>
</gene>
<protein>
    <submittedName>
        <fullName evidence="2">Uncharacterized protein</fullName>
    </submittedName>
</protein>
<feature type="compositionally biased region" description="Acidic residues" evidence="1">
    <location>
        <begin position="152"/>
        <end position="166"/>
    </location>
</feature>
<organism evidence="2 3">
    <name type="scientific">Cotesia glomerata</name>
    <name type="common">Lepidopteran parasitic wasp</name>
    <name type="synonym">Apanteles glomeratus</name>
    <dbReference type="NCBI Taxonomy" id="32391"/>
    <lineage>
        <taxon>Eukaryota</taxon>
        <taxon>Metazoa</taxon>
        <taxon>Ecdysozoa</taxon>
        <taxon>Arthropoda</taxon>
        <taxon>Hexapoda</taxon>
        <taxon>Insecta</taxon>
        <taxon>Pterygota</taxon>
        <taxon>Neoptera</taxon>
        <taxon>Endopterygota</taxon>
        <taxon>Hymenoptera</taxon>
        <taxon>Apocrita</taxon>
        <taxon>Ichneumonoidea</taxon>
        <taxon>Braconidae</taxon>
        <taxon>Microgastrinae</taxon>
        <taxon>Cotesia</taxon>
    </lineage>
</organism>
<accession>A0AAV7IYH0</accession>
<reference evidence="2 3" key="1">
    <citation type="journal article" date="2021" name="J. Hered.">
        <title>A chromosome-level genome assembly of the parasitoid wasp, Cotesia glomerata (Hymenoptera: Braconidae).</title>
        <authorList>
            <person name="Pinto B.J."/>
            <person name="Weis J.J."/>
            <person name="Gamble T."/>
            <person name="Ode P.J."/>
            <person name="Paul R."/>
            <person name="Zaspel J.M."/>
        </authorList>
    </citation>
    <scope>NUCLEOTIDE SEQUENCE [LARGE SCALE GENOMIC DNA]</scope>
    <source>
        <strain evidence="2">CgM1</strain>
    </source>
</reference>
<dbReference type="Proteomes" id="UP000826195">
    <property type="component" value="Unassembled WGS sequence"/>
</dbReference>
<sequence>DFEECPKKRCHKRWSKKNTKTSIDFEIKDILKYVRALAYLPATEIPSALIKIIERTENEDVLKKMKETQNSSFRDYLAVMSLKSCQRGQIENRAKLSKISDLNAQLKTKQITPMQFLEFATNLVVGDEVVPERTCENQAGPSKEGNDQTGQNDEEEEEEFYDSSDDDSVVVEEIQEKVTSVKKWIITKIEEAISSYGKDGKEKRIVKKTEKAENVIDNESLDETFSEVKAFEEEIMPIDEAVIESDHSYYLSKEKEEFLTELNKPRTINKEKKNKNSEIQEKVPAEHLELSYTLKIIIEACAGYSKCFPGKNSGRKHLDDAFDRNWTLMIFIRTWYEYIKCFPGKIPVESTGGPFGAKLHFRNNYQDLCGLQAYIKTNFDIVKNQQTNVNYCCGSLVDKSYWKIEAKITQLKLPFINKFCKGQHVEIIGIINNSYHYATVHIQSIDDIVKIDDDTMSFSELMKANKEVIIEPDDNDSNKKFKSD</sequence>
<evidence type="ECO:0000313" key="3">
    <source>
        <dbReference type="Proteomes" id="UP000826195"/>
    </source>
</evidence>
<keyword evidence="3" id="KW-1185">Reference proteome</keyword>
<feature type="region of interest" description="Disordered" evidence="1">
    <location>
        <begin position="133"/>
        <end position="166"/>
    </location>
</feature>
<dbReference type="EMBL" id="JAHXZJ010000374">
    <property type="protein sequence ID" value="KAH0561090.1"/>
    <property type="molecule type" value="Genomic_DNA"/>
</dbReference>
<evidence type="ECO:0000313" key="2">
    <source>
        <dbReference type="EMBL" id="KAH0561090.1"/>
    </source>
</evidence>
<dbReference type="AlphaFoldDB" id="A0AAV7IYH0"/>
<feature type="non-terminal residue" evidence="2">
    <location>
        <position position="1"/>
    </location>
</feature>
<comment type="caution">
    <text evidence="2">The sequence shown here is derived from an EMBL/GenBank/DDBJ whole genome shotgun (WGS) entry which is preliminary data.</text>
</comment>